<evidence type="ECO:0000256" key="1">
    <source>
        <dbReference type="SAM" id="Phobius"/>
    </source>
</evidence>
<feature type="transmembrane region" description="Helical" evidence="1">
    <location>
        <begin position="237"/>
        <end position="262"/>
    </location>
</feature>
<reference evidence="3 4" key="1">
    <citation type="journal article" date="2014" name="PLoS Genet.">
        <title>Phylogenetically driven sequencing of extremely halophilic archaea reveals strategies for static and dynamic osmo-response.</title>
        <authorList>
            <person name="Becker E.A."/>
            <person name="Seitzer P.M."/>
            <person name="Tritt A."/>
            <person name="Larsen D."/>
            <person name="Krusor M."/>
            <person name="Yao A.I."/>
            <person name="Wu D."/>
            <person name="Madern D."/>
            <person name="Eisen J.A."/>
            <person name="Darling A.E."/>
            <person name="Facciotti M.T."/>
        </authorList>
    </citation>
    <scope>NUCLEOTIDE SEQUENCE [LARGE SCALE GENOMIC DNA]</scope>
    <source>
        <strain evidence="3 4">DSM 18795</strain>
    </source>
</reference>
<comment type="caution">
    <text evidence="3">The sequence shown here is derived from an EMBL/GenBank/DDBJ whole genome shotgun (WGS) entry which is preliminary data.</text>
</comment>
<dbReference type="Proteomes" id="UP000011531">
    <property type="component" value="Unassembled WGS sequence"/>
</dbReference>
<dbReference type="OrthoDB" id="293642at2157"/>
<feature type="domain" description="DUF8173" evidence="2">
    <location>
        <begin position="184"/>
        <end position="340"/>
    </location>
</feature>
<evidence type="ECO:0000313" key="3">
    <source>
        <dbReference type="EMBL" id="ELY64366.1"/>
    </source>
</evidence>
<dbReference type="InterPro" id="IPR058486">
    <property type="entry name" value="DUF8173"/>
</dbReference>
<feature type="transmembrane region" description="Helical" evidence="1">
    <location>
        <begin position="299"/>
        <end position="315"/>
    </location>
</feature>
<evidence type="ECO:0000313" key="4">
    <source>
        <dbReference type="Proteomes" id="UP000011531"/>
    </source>
</evidence>
<dbReference type="PATRIC" id="fig|1227498.3.peg.1139"/>
<accession>L9XSH5</accession>
<keyword evidence="4" id="KW-1185">Reference proteome</keyword>
<organism evidence="3 4">
    <name type="scientific">Natronococcus jeotgali DSM 18795</name>
    <dbReference type="NCBI Taxonomy" id="1227498"/>
    <lineage>
        <taxon>Archaea</taxon>
        <taxon>Methanobacteriati</taxon>
        <taxon>Methanobacteriota</taxon>
        <taxon>Stenosarchaea group</taxon>
        <taxon>Halobacteria</taxon>
        <taxon>Halobacteriales</taxon>
        <taxon>Natrialbaceae</taxon>
        <taxon>Natronococcus</taxon>
    </lineage>
</organism>
<keyword evidence="1" id="KW-0472">Membrane</keyword>
<keyword evidence="1" id="KW-1133">Transmembrane helix</keyword>
<sequence length="364" mass="36165">MAPETSVRKRLAVVALVVVLLGAVPTGVAAQSESTVGGTVVVGEGETIDDLEAVAGTVVVEGTVTGDVSAAGGDVRIADGGEVGGNLEAAAGSVTIDGSVGGDVDAGAGNVEVGEGATVGGEFTAGAGNVVVNGALEGDAAIGAETIALGESASIAGDLRYDGDLQGNTDAVAGSITEDSTLGVEVGPTLQPLTTWLVALYTLALNLLLGAALLALFPRFSDGVADRVSTDPLRTGLVGLGVLIGVPALLVAAAITIVGIPFSIVGGFAFAFVVWIGIVYGRFAVAAWLLGYAGLENRWLALVVGLIGGAVLARVPFVGGLLNFLILLLGLGALVRGLYARRRTAETGTRGRRDRLGPDEPTGD</sequence>
<proteinExistence type="predicted"/>
<feature type="transmembrane region" description="Helical" evidence="1">
    <location>
        <begin position="321"/>
        <end position="339"/>
    </location>
</feature>
<dbReference type="RefSeq" id="WP_008421245.1">
    <property type="nucleotide sequence ID" value="NZ_AOIA01000033.1"/>
</dbReference>
<dbReference type="Pfam" id="PF26514">
    <property type="entry name" value="DUF8173"/>
    <property type="match status" value="1"/>
</dbReference>
<protein>
    <recommendedName>
        <fullName evidence="2">DUF8173 domain-containing protein</fullName>
    </recommendedName>
</protein>
<keyword evidence="1" id="KW-0812">Transmembrane</keyword>
<dbReference type="STRING" id="1227498.C492_05540"/>
<dbReference type="AlphaFoldDB" id="L9XSH5"/>
<dbReference type="EMBL" id="AOIA01000033">
    <property type="protein sequence ID" value="ELY64366.1"/>
    <property type="molecule type" value="Genomic_DNA"/>
</dbReference>
<evidence type="ECO:0000259" key="2">
    <source>
        <dbReference type="Pfam" id="PF26514"/>
    </source>
</evidence>
<feature type="transmembrane region" description="Helical" evidence="1">
    <location>
        <begin position="268"/>
        <end position="292"/>
    </location>
</feature>
<gene>
    <name evidence="3" type="ORF">C492_05540</name>
</gene>
<name>L9XSH5_9EURY</name>
<feature type="transmembrane region" description="Helical" evidence="1">
    <location>
        <begin position="196"/>
        <end position="217"/>
    </location>
</feature>